<protein>
    <submittedName>
        <fullName evidence="3">Ditrans,polycis-polyprenyl diphosphate synthase ((2E,6E)-farnesyldiphosphate specific)</fullName>
    </submittedName>
</protein>
<feature type="compositionally biased region" description="Low complexity" evidence="1">
    <location>
        <begin position="178"/>
        <end position="220"/>
    </location>
</feature>
<feature type="transmembrane region" description="Helical" evidence="2">
    <location>
        <begin position="14"/>
        <end position="38"/>
    </location>
</feature>
<feature type="compositionally biased region" description="Polar residues" evidence="1">
    <location>
        <begin position="244"/>
        <end position="255"/>
    </location>
</feature>
<feature type="region of interest" description="Disordered" evidence="1">
    <location>
        <begin position="178"/>
        <end position="260"/>
    </location>
</feature>
<evidence type="ECO:0000313" key="3">
    <source>
        <dbReference type="WBParaSite" id="BTMF_0000991901-mRNA-1"/>
    </source>
</evidence>
<accession>A0A0R3QQD4</accession>
<name>A0A0R3QQD4_9BILA</name>
<evidence type="ECO:0000256" key="2">
    <source>
        <dbReference type="SAM" id="Phobius"/>
    </source>
</evidence>
<keyword evidence="2" id="KW-1133">Transmembrane helix</keyword>
<sequence>LDGWVVYCGGMKFYVIWLIIGLLTIVILSNLFVVYNIIKTFIFNQSKIKLVTVSTTTQKYVNSIRSGRIYDAIVDSPTTLKHRHRYKFNKKLGKYIRIKKPGLEQTSKQNLSLTNSTIDPASNFYVTNRTITDANNIGFSFVSDTSNIFTNETTKKPFISSIFDLRSSHTAITTSKISTKSSTTATTTATTTSTTTVSTTTTSTTTTTATTTTSTTTTTTIPPIIAGSTIPLRRISPPNRLHQQKQQQSKLTATKSQFSPLSSTPSSIFSLSLLSSTFEPLSSLPVKLRLPNTEKHVDLSKKSQKFLGISTEIQAKLQTEELQQPSSSTKIIAHPRFTVLQTTLKLHQEQARSQDILNHLKSVESLEYTTKTSLKVTESDFTLVTALLDIGRGDWWEYRRPLESYYGFLQNLLKLKVNLVIFVDQKSIKHVYTQRKLYHLEHITEVIPITLAELPLYRYMKTAMQIISDERNDKRWDQQWDRSMSSHPEAKSAKYDILVNSKSYFLYNASINNPFKSEFFAWLDAGYAHGNQSIFPPSFYWHPTLIRGKISLIKVTPWYDNISRYTLADLYRKNWAVVSGGFLGGDIYSLSRFHQLYHQMVVDLINRKYVDDDQTTLVLLIQQHPSLFNVVHGDWFDAFYLFP</sequence>
<proteinExistence type="predicted"/>
<reference evidence="3" key="1">
    <citation type="submission" date="2017-02" db="UniProtKB">
        <authorList>
            <consortium name="WormBaseParasite"/>
        </authorList>
    </citation>
    <scope>IDENTIFICATION</scope>
</reference>
<dbReference type="AlphaFoldDB" id="A0A0R3QQD4"/>
<dbReference type="STRING" id="42155.A0A0R3QQD4"/>
<dbReference type="Pfam" id="PF09612">
    <property type="entry name" value="HtrL_YibB"/>
    <property type="match status" value="1"/>
</dbReference>
<dbReference type="InterPro" id="IPR011735">
    <property type="entry name" value="WlaTC/HtrL_glycosyltransf"/>
</dbReference>
<keyword evidence="2" id="KW-0472">Membrane</keyword>
<keyword evidence="2" id="KW-0812">Transmembrane</keyword>
<dbReference type="WBParaSite" id="BTMF_0000991901-mRNA-1">
    <property type="protein sequence ID" value="BTMF_0000991901-mRNA-1"/>
    <property type="gene ID" value="BTMF_0000991901"/>
</dbReference>
<organism evidence="3">
    <name type="scientific">Brugia timori</name>
    <dbReference type="NCBI Taxonomy" id="42155"/>
    <lineage>
        <taxon>Eukaryota</taxon>
        <taxon>Metazoa</taxon>
        <taxon>Ecdysozoa</taxon>
        <taxon>Nematoda</taxon>
        <taxon>Chromadorea</taxon>
        <taxon>Rhabditida</taxon>
        <taxon>Spirurina</taxon>
        <taxon>Spiruromorpha</taxon>
        <taxon>Filarioidea</taxon>
        <taxon>Onchocercidae</taxon>
        <taxon>Brugia</taxon>
    </lineage>
</organism>
<evidence type="ECO:0000256" key="1">
    <source>
        <dbReference type="SAM" id="MobiDB-lite"/>
    </source>
</evidence>